<sequence>MNWLDQWAEKEQTTVMIFYDGQQGYGEPHADRSPEEIRADWEQALRSAAPYRNTHRALDLGTRRVIEDVVMQDSKYNQLIQAADLVAYGAYHLHLQNHPEVWGQKNKPVPAAIRAYYRTKNRWLPGSDNGIIWVDERKNP</sequence>
<evidence type="ECO:0000313" key="1">
    <source>
        <dbReference type="EMBL" id="MBP2409467.1"/>
    </source>
</evidence>
<dbReference type="EMBL" id="JAGIOC010000001">
    <property type="protein sequence ID" value="MBP2409467.1"/>
    <property type="molecule type" value="Genomic_DNA"/>
</dbReference>
<protein>
    <submittedName>
        <fullName evidence="1">Uncharacterized protein</fullName>
    </submittedName>
</protein>
<reference evidence="1 2" key="1">
    <citation type="submission" date="2021-03" db="EMBL/GenBank/DDBJ databases">
        <title>Sequencing the genomes of 1000 actinobacteria strains.</title>
        <authorList>
            <person name="Klenk H.-P."/>
        </authorList>
    </citation>
    <scope>NUCLEOTIDE SEQUENCE [LARGE SCALE GENOMIC DNA]</scope>
    <source>
        <strain evidence="1 2">DSM 14564</strain>
    </source>
</reference>
<proteinExistence type="predicted"/>
<dbReference type="Proteomes" id="UP000698222">
    <property type="component" value="Unassembled WGS sequence"/>
</dbReference>
<dbReference type="InterPro" id="IPR024524">
    <property type="entry name" value="DUF3800"/>
</dbReference>
<accession>A0ABS4YM42</accession>
<evidence type="ECO:0000313" key="2">
    <source>
        <dbReference type="Proteomes" id="UP000698222"/>
    </source>
</evidence>
<comment type="caution">
    <text evidence="1">The sequence shown here is derived from an EMBL/GenBank/DDBJ whole genome shotgun (WGS) entry which is preliminary data.</text>
</comment>
<keyword evidence="2" id="KW-1185">Reference proteome</keyword>
<dbReference type="RefSeq" id="WP_209891484.1">
    <property type="nucleotide sequence ID" value="NZ_BAAAJV010000031.1"/>
</dbReference>
<name>A0ABS4YM42_9MICO</name>
<dbReference type="Pfam" id="PF12686">
    <property type="entry name" value="DUF3800"/>
    <property type="match status" value="1"/>
</dbReference>
<organism evidence="1 2">
    <name type="scientific">Brachybacterium fresconis</name>
    <dbReference type="NCBI Taxonomy" id="173363"/>
    <lineage>
        <taxon>Bacteria</taxon>
        <taxon>Bacillati</taxon>
        <taxon>Actinomycetota</taxon>
        <taxon>Actinomycetes</taxon>
        <taxon>Micrococcales</taxon>
        <taxon>Dermabacteraceae</taxon>
        <taxon>Brachybacterium</taxon>
    </lineage>
</organism>
<gene>
    <name evidence="1" type="ORF">JOF44_002370</name>
</gene>